<dbReference type="STRING" id="1353952.A0A165G931"/>
<dbReference type="AlphaFoldDB" id="A0A165G931"/>
<dbReference type="InterPro" id="IPR038085">
    <property type="entry name" value="Rnp2-like_sf"/>
</dbReference>
<dbReference type="EMBL" id="KV423959">
    <property type="protein sequence ID" value="KZT57760.1"/>
    <property type="molecule type" value="Genomic_DNA"/>
</dbReference>
<keyword evidence="7" id="KW-1185">Reference proteome</keyword>
<dbReference type="Gene3D" id="3.30.70.3250">
    <property type="entry name" value="Ribonuclease P, Pop5 subunit"/>
    <property type="match status" value="1"/>
</dbReference>
<comment type="function">
    <text evidence="5">Component of ribonuclease P, a protein complex that generates mature tRNA molecules by cleaving their 5'-ends.</text>
</comment>
<dbReference type="InterPro" id="IPR016819">
    <property type="entry name" value="RNase_P/MRP_POP5"/>
</dbReference>
<evidence type="ECO:0000256" key="5">
    <source>
        <dbReference type="PIRNR" id="PIRNR023803"/>
    </source>
</evidence>
<evidence type="ECO:0000256" key="2">
    <source>
        <dbReference type="ARBA" id="ARBA00010800"/>
    </source>
</evidence>
<dbReference type="GO" id="GO:0033204">
    <property type="term" value="F:ribonuclease P RNA binding"/>
    <property type="evidence" value="ECO:0007669"/>
    <property type="project" value="InterPro"/>
</dbReference>
<evidence type="ECO:0000313" key="7">
    <source>
        <dbReference type="Proteomes" id="UP000076842"/>
    </source>
</evidence>
<comment type="catalytic activity">
    <reaction evidence="5">
        <text>Endonucleolytic cleavage of RNA, removing 5'-extranucleotides from tRNA precursor.</text>
        <dbReference type="EC" id="3.1.26.5"/>
    </reaction>
</comment>
<keyword evidence="4" id="KW-0539">Nucleus</keyword>
<dbReference type="InParanoid" id="A0A165G931"/>
<dbReference type="PANTHER" id="PTHR15441:SF2">
    <property type="entry name" value="RIBONUCLEASE P_MRP PROTEIN SUBUNIT POP5"/>
    <property type="match status" value="1"/>
</dbReference>
<dbReference type="GO" id="GO:0001682">
    <property type="term" value="P:tRNA 5'-leader removal"/>
    <property type="evidence" value="ECO:0007669"/>
    <property type="project" value="InterPro"/>
</dbReference>
<dbReference type="OrthoDB" id="24745at2759"/>
<dbReference type="GO" id="GO:0000172">
    <property type="term" value="C:ribonuclease MRP complex"/>
    <property type="evidence" value="ECO:0007669"/>
    <property type="project" value="TreeGrafter"/>
</dbReference>
<gene>
    <name evidence="6" type="ORF">CALCODRAFT_469375</name>
</gene>
<dbReference type="GO" id="GO:0030681">
    <property type="term" value="C:multimeric ribonuclease P complex"/>
    <property type="evidence" value="ECO:0007669"/>
    <property type="project" value="TreeGrafter"/>
</dbReference>
<comment type="subcellular location">
    <subcellularLocation>
        <location evidence="1">Nucleus</location>
    </subcellularLocation>
</comment>
<evidence type="ECO:0000256" key="3">
    <source>
        <dbReference type="ARBA" id="ARBA00022694"/>
    </source>
</evidence>
<dbReference type="Proteomes" id="UP000076842">
    <property type="component" value="Unassembled WGS sequence"/>
</dbReference>
<protein>
    <recommendedName>
        <fullName evidence="5">Ribonuclease P/MRP protein subunit POP5</fullName>
        <ecNumber evidence="5">3.1.26.5</ecNumber>
    </recommendedName>
</protein>
<proteinExistence type="inferred from homology"/>
<sequence>MVRFKNRWLLIEFIPCGQAQPSQRSTSSKQIWSEIRDTVVHNFGEVGWGAVGQSLNVKYYSPVTNLCIIRVARDHYRTAWAAVTLITSLNGETCIPRVVHCSGTIKQAQIAAIKYDRELIARMREQGTADLSSDKLDTLLATTVTEIEALQD</sequence>
<dbReference type="PIRSF" id="PIRSF023803">
    <property type="entry name" value="Ribonuclease_P_prd"/>
    <property type="match status" value="1"/>
</dbReference>
<dbReference type="PANTHER" id="PTHR15441">
    <property type="entry name" value="RIBONUCLEASE P PROTEIN SUBUNIT P14"/>
    <property type="match status" value="1"/>
</dbReference>
<name>A0A165G931_9BASI</name>
<comment type="similarity">
    <text evidence="2 5">Belongs to the eukaryotic/archaeal RNase P protein component 2 family.</text>
</comment>
<accession>A0A165G931</accession>
<evidence type="ECO:0000256" key="4">
    <source>
        <dbReference type="ARBA" id="ARBA00023242"/>
    </source>
</evidence>
<evidence type="ECO:0000256" key="1">
    <source>
        <dbReference type="ARBA" id="ARBA00004123"/>
    </source>
</evidence>
<dbReference type="GO" id="GO:0005730">
    <property type="term" value="C:nucleolus"/>
    <property type="evidence" value="ECO:0007669"/>
    <property type="project" value="TreeGrafter"/>
</dbReference>
<keyword evidence="3 5" id="KW-0819">tRNA processing</keyword>
<dbReference type="GO" id="GO:0004526">
    <property type="term" value="F:ribonuclease P activity"/>
    <property type="evidence" value="ECO:0007669"/>
    <property type="project" value="UniProtKB-EC"/>
</dbReference>
<evidence type="ECO:0000313" key="6">
    <source>
        <dbReference type="EMBL" id="KZT57760.1"/>
    </source>
</evidence>
<dbReference type="FunCoup" id="A0A165G931">
    <property type="interactions" value="129"/>
</dbReference>
<dbReference type="SUPFAM" id="SSF160350">
    <property type="entry name" value="Rnp2-like"/>
    <property type="match status" value="1"/>
</dbReference>
<dbReference type="EC" id="3.1.26.5" evidence="5"/>
<organism evidence="6 7">
    <name type="scientific">Calocera cornea HHB12733</name>
    <dbReference type="NCBI Taxonomy" id="1353952"/>
    <lineage>
        <taxon>Eukaryota</taxon>
        <taxon>Fungi</taxon>
        <taxon>Dikarya</taxon>
        <taxon>Basidiomycota</taxon>
        <taxon>Agaricomycotina</taxon>
        <taxon>Dacrymycetes</taxon>
        <taxon>Dacrymycetales</taxon>
        <taxon>Dacrymycetaceae</taxon>
        <taxon>Calocera</taxon>
    </lineage>
</organism>
<dbReference type="Pfam" id="PF01900">
    <property type="entry name" value="RNase_P_Rpp14"/>
    <property type="match status" value="1"/>
</dbReference>
<dbReference type="InterPro" id="IPR002759">
    <property type="entry name" value="Pop5/Rpp14/Rnp2-like"/>
</dbReference>
<reference evidence="6 7" key="1">
    <citation type="journal article" date="2016" name="Mol. Biol. Evol.">
        <title>Comparative Genomics of Early-Diverging Mushroom-Forming Fungi Provides Insights into the Origins of Lignocellulose Decay Capabilities.</title>
        <authorList>
            <person name="Nagy L.G."/>
            <person name="Riley R."/>
            <person name="Tritt A."/>
            <person name="Adam C."/>
            <person name="Daum C."/>
            <person name="Floudas D."/>
            <person name="Sun H."/>
            <person name="Yadav J.S."/>
            <person name="Pangilinan J."/>
            <person name="Larsson K.H."/>
            <person name="Matsuura K."/>
            <person name="Barry K."/>
            <person name="Labutti K."/>
            <person name="Kuo R."/>
            <person name="Ohm R.A."/>
            <person name="Bhattacharya S.S."/>
            <person name="Shirouzu T."/>
            <person name="Yoshinaga Y."/>
            <person name="Martin F.M."/>
            <person name="Grigoriev I.V."/>
            <person name="Hibbett D.S."/>
        </authorList>
    </citation>
    <scope>NUCLEOTIDE SEQUENCE [LARGE SCALE GENOMIC DNA]</scope>
    <source>
        <strain evidence="6 7">HHB12733</strain>
    </source>
</reference>